<evidence type="ECO:0000313" key="4">
    <source>
        <dbReference type="EMBL" id="RKA07704.1"/>
    </source>
</evidence>
<proteinExistence type="predicted"/>
<dbReference type="AlphaFoldDB" id="A0AB37NJ01"/>
<gene>
    <name evidence="4" type="primary">glcr</name>
    <name evidence="4" type="ORF">DYZ80_02078</name>
</gene>
<dbReference type="EMBL" id="QXLS01000004">
    <property type="protein sequence ID" value="RKA07704.1"/>
    <property type="molecule type" value="Genomic_DNA"/>
</dbReference>
<dbReference type="SMART" id="SM00420">
    <property type="entry name" value="HTH_DEOR"/>
    <property type="match status" value="1"/>
</dbReference>
<dbReference type="PROSITE" id="PS51000">
    <property type="entry name" value="HTH_DEOR_2"/>
    <property type="match status" value="1"/>
</dbReference>
<evidence type="ECO:0000256" key="2">
    <source>
        <dbReference type="ARBA" id="ARBA00023163"/>
    </source>
</evidence>
<dbReference type="InterPro" id="IPR037171">
    <property type="entry name" value="NagB/RpiA_transferase-like"/>
</dbReference>
<evidence type="ECO:0000259" key="3">
    <source>
        <dbReference type="PROSITE" id="PS51000"/>
    </source>
</evidence>
<comment type="caution">
    <text evidence="4">The sequence shown here is derived from an EMBL/GenBank/DDBJ whole genome shotgun (WGS) entry which is preliminary data.</text>
</comment>
<dbReference type="GO" id="GO:0003700">
    <property type="term" value="F:DNA-binding transcription factor activity"/>
    <property type="evidence" value="ECO:0007669"/>
    <property type="project" value="InterPro"/>
</dbReference>
<evidence type="ECO:0000313" key="5">
    <source>
        <dbReference type="Proteomes" id="UP000272537"/>
    </source>
</evidence>
<dbReference type="SUPFAM" id="SSF46785">
    <property type="entry name" value="Winged helix' DNA-binding domain"/>
    <property type="match status" value="1"/>
</dbReference>
<name>A0AB37NJ01_LISMN</name>
<dbReference type="PANTHER" id="PTHR30363:SF51">
    <property type="entry name" value="HTH-TYPE TRANSCRIPTIONAL REPRESSOR GLCR"/>
    <property type="match status" value="1"/>
</dbReference>
<dbReference type="InterPro" id="IPR014036">
    <property type="entry name" value="DeoR-like_C"/>
</dbReference>
<evidence type="ECO:0000256" key="1">
    <source>
        <dbReference type="ARBA" id="ARBA00023015"/>
    </source>
</evidence>
<sequence length="254" mass="28450">MMNQKERIVEELKLLENKKTISQEELMQIFSISKDTARRDILKLVESGLAERYPGGVSLPVLKPQIESYTSRLVKQSEQKKKIAYAAGKVIKDHMTIYLDVSTTVHFLASNLEQHDLVVVTNSMDNAIAASQKEANKVYLLGGFFNFHSRVLSGEPVLGQLQQFNFDVAFIGGAGLTEDGIFYSELTDVYMKQEIIRNSEKVFLLIDSTKVNKKTASKIDFSGIDAVITDQPLPKDLMQCLISKEVEVISLKGL</sequence>
<keyword evidence="2" id="KW-0804">Transcription</keyword>
<dbReference type="InterPro" id="IPR001034">
    <property type="entry name" value="DeoR_HTH"/>
</dbReference>
<dbReference type="PRINTS" id="PR00037">
    <property type="entry name" value="HTHLACR"/>
</dbReference>
<dbReference type="InterPro" id="IPR050313">
    <property type="entry name" value="Carb_Metab_HTH_regulators"/>
</dbReference>
<protein>
    <submittedName>
        <fullName evidence="4">HTH-type transcriptional repressor GlcR</fullName>
    </submittedName>
</protein>
<feature type="domain" description="HTH deoR-type" evidence="3">
    <location>
        <begin position="4"/>
        <end position="59"/>
    </location>
</feature>
<accession>A0AB37NJ01</accession>
<dbReference type="InterPro" id="IPR036390">
    <property type="entry name" value="WH_DNA-bd_sf"/>
</dbReference>
<dbReference type="SMART" id="SM01134">
    <property type="entry name" value="DeoRC"/>
    <property type="match status" value="1"/>
</dbReference>
<dbReference type="SUPFAM" id="SSF100950">
    <property type="entry name" value="NagB/RpiA/CoA transferase-like"/>
    <property type="match status" value="1"/>
</dbReference>
<dbReference type="InterPro" id="IPR036388">
    <property type="entry name" value="WH-like_DNA-bd_sf"/>
</dbReference>
<dbReference type="Gene3D" id="1.10.10.10">
    <property type="entry name" value="Winged helix-like DNA-binding domain superfamily/Winged helix DNA-binding domain"/>
    <property type="match status" value="1"/>
</dbReference>
<dbReference type="Pfam" id="PF00455">
    <property type="entry name" value="DeoRC"/>
    <property type="match status" value="1"/>
</dbReference>
<dbReference type="PANTHER" id="PTHR30363">
    <property type="entry name" value="HTH-TYPE TRANSCRIPTIONAL REGULATOR SRLR-RELATED"/>
    <property type="match status" value="1"/>
</dbReference>
<reference evidence="4 5" key="1">
    <citation type="journal article" date="2018" name="BMC Genomics">
        <title>Genes significantly associated with lineage II food isolates of Listeria monocytogenes.</title>
        <authorList>
            <person name="Pirone-Davies C."/>
            <person name="Chen Y."/>
            <person name="Pightling A."/>
            <person name="Ryan G."/>
            <person name="Wang Y."/>
            <person name="Yao K."/>
            <person name="Hoffmann M."/>
            <person name="Allard M.W."/>
        </authorList>
    </citation>
    <scope>NUCLEOTIDE SEQUENCE [LARGE SCALE GENOMIC DNA]</scope>
    <source>
        <strain evidence="4 5">PNUSAL000550</strain>
    </source>
</reference>
<dbReference type="Pfam" id="PF08220">
    <property type="entry name" value="HTH_DeoR"/>
    <property type="match status" value="1"/>
</dbReference>
<dbReference type="Proteomes" id="UP000272537">
    <property type="component" value="Unassembled WGS sequence"/>
</dbReference>
<organism evidence="4 5">
    <name type="scientific">Listeria monocytogenes</name>
    <dbReference type="NCBI Taxonomy" id="1639"/>
    <lineage>
        <taxon>Bacteria</taxon>
        <taxon>Bacillati</taxon>
        <taxon>Bacillota</taxon>
        <taxon>Bacilli</taxon>
        <taxon>Bacillales</taxon>
        <taxon>Listeriaceae</taxon>
        <taxon>Listeria</taxon>
    </lineage>
</organism>
<keyword evidence="1" id="KW-0805">Transcription regulation</keyword>
<dbReference type="Gene3D" id="3.40.50.1360">
    <property type="match status" value="1"/>
</dbReference>